<dbReference type="GO" id="GO:0071970">
    <property type="term" value="P:fungal-type cell wall (1-&gt;3)-beta-D-glucan biosynthetic process"/>
    <property type="evidence" value="ECO:0007669"/>
    <property type="project" value="TreeGrafter"/>
</dbReference>
<evidence type="ECO:0000256" key="6">
    <source>
        <dbReference type="ARBA" id="ARBA00023136"/>
    </source>
</evidence>
<evidence type="ECO:0000256" key="2">
    <source>
        <dbReference type="ARBA" id="ARBA00007528"/>
    </source>
</evidence>
<evidence type="ECO:0000313" key="11">
    <source>
        <dbReference type="EMBL" id="KAK5628620.1"/>
    </source>
</evidence>
<comment type="caution">
    <text evidence="11">The sequence shown here is derived from an EMBL/GenBank/DDBJ whole genome shotgun (WGS) entry which is preliminary data.</text>
</comment>
<comment type="subcellular location">
    <subcellularLocation>
        <location evidence="1 9">Cell membrane</location>
        <topology evidence="1 9">Lipid-anchor</topology>
        <topology evidence="1 9">GPI-anchor</topology>
    </subcellularLocation>
</comment>
<name>A0AAN7UA34_9PEZI</name>
<keyword evidence="7" id="KW-0325">Glycoprotein</keyword>
<keyword evidence="3 9" id="KW-0336">GPI-anchor</keyword>
<evidence type="ECO:0000256" key="5">
    <source>
        <dbReference type="ARBA" id="ARBA00022729"/>
    </source>
</evidence>
<accession>A0AAN7UA34</accession>
<keyword evidence="6 9" id="KW-0472">Membrane</keyword>
<dbReference type="PANTHER" id="PTHR31468">
    <property type="entry name" value="1,3-BETA-GLUCANOSYLTRANSFERASE GAS1"/>
    <property type="match status" value="1"/>
</dbReference>
<dbReference type="PANTHER" id="PTHR31468:SF5">
    <property type="entry name" value="1,3-BETA-GLUCANOSYLTRANSFERASE GAS5"/>
    <property type="match status" value="1"/>
</dbReference>
<dbReference type="InterPro" id="IPR017853">
    <property type="entry name" value="GH"/>
</dbReference>
<evidence type="ECO:0000256" key="8">
    <source>
        <dbReference type="ARBA" id="ARBA00023288"/>
    </source>
</evidence>
<dbReference type="EMBL" id="JAWHQM010000009">
    <property type="protein sequence ID" value="KAK5628620.1"/>
    <property type="molecule type" value="Genomic_DNA"/>
</dbReference>
<proteinExistence type="inferred from homology"/>
<dbReference type="FunFam" id="3.20.20.80:FF:000032">
    <property type="entry name" value="1,3-beta-glucanosyltransferase"/>
    <property type="match status" value="1"/>
</dbReference>
<dbReference type="GO" id="GO:0005886">
    <property type="term" value="C:plasma membrane"/>
    <property type="evidence" value="ECO:0007669"/>
    <property type="project" value="UniProtKB-SubCell"/>
</dbReference>
<protein>
    <recommendedName>
        <fullName evidence="9">1,3-beta-glucanosyltransferase</fullName>
        <ecNumber evidence="9">2.4.1.-</ecNumber>
    </recommendedName>
</protein>
<reference evidence="11 12" key="1">
    <citation type="submission" date="2023-10" db="EMBL/GenBank/DDBJ databases">
        <title>Draft genome sequence of Xylaria bambusicola isolate GMP-LS, the root and basal stem rot pathogen of sugarcane in Indonesia.</title>
        <authorList>
            <person name="Selvaraj P."/>
            <person name="Muralishankar V."/>
            <person name="Muruganantham S."/>
            <person name="Sp S."/>
            <person name="Haryani S."/>
            <person name="Lau K.J.X."/>
            <person name="Naqvi N.I."/>
        </authorList>
    </citation>
    <scope>NUCLEOTIDE SEQUENCE [LARGE SCALE GENOMIC DNA]</scope>
    <source>
        <strain evidence="11">GMP-LS</strain>
    </source>
</reference>
<dbReference type="GO" id="GO:0098552">
    <property type="term" value="C:side of membrane"/>
    <property type="evidence" value="ECO:0007669"/>
    <property type="project" value="UniProtKB-KW"/>
</dbReference>
<evidence type="ECO:0000256" key="7">
    <source>
        <dbReference type="ARBA" id="ARBA00023180"/>
    </source>
</evidence>
<evidence type="ECO:0000256" key="3">
    <source>
        <dbReference type="ARBA" id="ARBA00022622"/>
    </source>
</evidence>
<organism evidence="11 12">
    <name type="scientific">Xylaria bambusicola</name>
    <dbReference type="NCBI Taxonomy" id="326684"/>
    <lineage>
        <taxon>Eukaryota</taxon>
        <taxon>Fungi</taxon>
        <taxon>Dikarya</taxon>
        <taxon>Ascomycota</taxon>
        <taxon>Pezizomycotina</taxon>
        <taxon>Sordariomycetes</taxon>
        <taxon>Xylariomycetidae</taxon>
        <taxon>Xylariales</taxon>
        <taxon>Xylariaceae</taxon>
        <taxon>Xylaria</taxon>
    </lineage>
</organism>
<dbReference type="GO" id="GO:0042124">
    <property type="term" value="F:1,3-beta-glucanosyltransferase activity"/>
    <property type="evidence" value="ECO:0007669"/>
    <property type="project" value="TreeGrafter"/>
</dbReference>
<keyword evidence="12" id="KW-1185">Reference proteome</keyword>
<comment type="similarity">
    <text evidence="2 9">Belongs to the glycosyl hydrolase 72 family.</text>
</comment>
<feature type="compositionally biased region" description="Polar residues" evidence="10">
    <location>
        <begin position="478"/>
        <end position="488"/>
    </location>
</feature>
<keyword evidence="5" id="KW-0732">Signal</keyword>
<evidence type="ECO:0000256" key="4">
    <source>
        <dbReference type="ARBA" id="ARBA00022679"/>
    </source>
</evidence>
<dbReference type="EC" id="2.4.1.-" evidence="9"/>
<gene>
    <name evidence="11" type="ORF">RRF57_004335</name>
</gene>
<keyword evidence="8 9" id="KW-0449">Lipoprotein</keyword>
<sequence>MLVGAPFTVSRPHGATVSMDPSHTVDAMDARDARALLDVAAPTQYYVANNPAGPLRPSHPIAMRSNVLAAAGALVAANAVHGSPTATEKQLPNRANALPTVTASGNAFWAGSKRFYVRGIDYQPGGSSDNADPLADPNLCSRDITRFKDLGVNAIRVYSVDNSKDHTECMQKLNDAGIYLVLDVNNPLYSINRDNPEPSYNDKYLQSVFATIDEFAKYDNTLAFFSGNEVINDKPETVKSAPYVKATTRDMRQYIGSRGYRKIPVGYSAADVSENRMQTADYFNCGGDDERSDFFAFNDYSWCAPSSFQQSGWDQKVKNFTGYGLPIFLSEWGCIKNTRDFEELSALMSDQMSSVYSGGLMYEYSREGNGYGIVELSGNSDSVKKESEYDTFKSALAKYPAPSGDGGFTSTTKAVACPTQDAIWDLGKWGESSLPAIPDGAKKFMKDGAGDGPGLTGAGSQNAGGTSTGTATPGSGDVTATASGNNAGTGRPAPPLDMSFLAVTGVVGFFTLAGTLLL</sequence>
<dbReference type="GO" id="GO:0031505">
    <property type="term" value="P:fungal-type cell wall organization"/>
    <property type="evidence" value="ECO:0007669"/>
    <property type="project" value="TreeGrafter"/>
</dbReference>
<feature type="compositionally biased region" description="Low complexity" evidence="10">
    <location>
        <begin position="458"/>
        <end position="476"/>
    </location>
</feature>
<evidence type="ECO:0000256" key="1">
    <source>
        <dbReference type="ARBA" id="ARBA00004609"/>
    </source>
</evidence>
<dbReference type="Gene3D" id="3.20.20.80">
    <property type="entry name" value="Glycosidases"/>
    <property type="match status" value="1"/>
</dbReference>
<dbReference type="InterPro" id="IPR004886">
    <property type="entry name" value="Glucanosyltransferase"/>
</dbReference>
<feature type="region of interest" description="Disordered" evidence="10">
    <location>
        <begin position="442"/>
        <end position="490"/>
    </location>
</feature>
<keyword evidence="4 9" id="KW-0808">Transferase</keyword>
<evidence type="ECO:0000256" key="10">
    <source>
        <dbReference type="SAM" id="MobiDB-lite"/>
    </source>
</evidence>
<dbReference type="Proteomes" id="UP001305414">
    <property type="component" value="Unassembled WGS sequence"/>
</dbReference>
<comment type="function">
    <text evidence="9">Splits internally a 1,3-beta-glucan molecule and transfers the newly generated reducing end (the donor) to the non-reducing end of another 1,3-beta-glucan molecule (the acceptor) forming a 1,3-beta linkage, resulting in the elongation of 1,3-beta-glucan chains in the cell wall.</text>
</comment>
<dbReference type="Pfam" id="PF03198">
    <property type="entry name" value="Glyco_hydro_72"/>
    <property type="match status" value="1"/>
</dbReference>
<evidence type="ECO:0000256" key="9">
    <source>
        <dbReference type="RuleBase" id="RU361209"/>
    </source>
</evidence>
<evidence type="ECO:0000313" key="12">
    <source>
        <dbReference type="Proteomes" id="UP001305414"/>
    </source>
</evidence>
<dbReference type="AlphaFoldDB" id="A0AAN7UA34"/>
<dbReference type="SUPFAM" id="SSF51445">
    <property type="entry name" value="(Trans)glycosidases"/>
    <property type="match status" value="1"/>
</dbReference>